<feature type="compositionally biased region" description="Low complexity" evidence="2">
    <location>
        <begin position="128"/>
        <end position="137"/>
    </location>
</feature>
<feature type="compositionally biased region" description="Gly residues" evidence="2">
    <location>
        <begin position="100"/>
        <end position="116"/>
    </location>
</feature>
<dbReference type="RefSeq" id="WP_397403276.1">
    <property type="nucleotide sequence ID" value="NZ_JBIRYI010000004.1"/>
</dbReference>
<evidence type="ECO:0000256" key="2">
    <source>
        <dbReference type="SAM" id="MobiDB-lite"/>
    </source>
</evidence>
<dbReference type="InterPro" id="IPR007527">
    <property type="entry name" value="Znf_SWIM"/>
</dbReference>
<keyword evidence="5" id="KW-1185">Reference proteome</keyword>
<evidence type="ECO:0000313" key="4">
    <source>
        <dbReference type="EMBL" id="MFI2486936.1"/>
    </source>
</evidence>
<sequence>MSERKTYAWAAPYAGLDDDALKALGNPGLLRRARKDTVTEVSHDAKGAVLDVSGVTVRVDGRGPAAVSCDCPTAGVCQHVLTACLWAIEVAPEAPPAGAGLSGAGPSGAGQSGAGQAGSTSVVALSVPRSAGASAESGGSGEPGVGAPGAPGAPDAAARSGSVAAGATAAGSGTSAKRGPTPAVLKRRREALAEVRDVVGRLMSGGLSHLGTDDAESLTALAGRVRVAGFDQVAPERIGNVRFDGLIRVGGGLVAGLAGRDDAVTESDLLDVLAEIWAMCEVLERATDPVAAGTGAGGAGAGPVGKTGPGKDSKAGSGKAGKDGKAGDADDEVDIARWVPLGARWWTSQSGSRGLAYLGWDAETEAGAHSVADAGQVRQVVTGRPSGTDPRFQRSWTSPLLWNRSLSTLCEGGFALTRVRTKPDGGLGAGGAPVLQRLEGDGFDLDELRVIAERTGAGVQPRDVVGFGRRPANVRLVLVRDVGEVGIDEVRQELTLSVITSEGDTRLLRLPVAGEQAVQTLLSVRSKLVAVTIERREERDEPVGLFVRDKKGAIRLVSPTITPAWSLETSYWDFWRRRLRKLKAQASSARSVRPAPAPPAPVRRVTLLLGDVLLAAAATGRPALTTRQRSDVEQARLLARDLGLATLERTAQGLLAGDLTPPTVLHAAFVVGRARAVADVAG</sequence>
<feature type="compositionally biased region" description="Basic and acidic residues" evidence="2">
    <location>
        <begin position="309"/>
        <end position="328"/>
    </location>
</feature>
<keyword evidence="1" id="KW-0479">Metal-binding</keyword>
<feature type="region of interest" description="Disordered" evidence="2">
    <location>
        <begin position="294"/>
        <end position="329"/>
    </location>
</feature>
<protein>
    <recommendedName>
        <fullName evidence="3">SWIM-type domain-containing protein</fullName>
    </recommendedName>
</protein>
<feature type="compositionally biased region" description="Gly residues" evidence="2">
    <location>
        <begin position="294"/>
        <end position="308"/>
    </location>
</feature>
<feature type="compositionally biased region" description="Low complexity" evidence="2">
    <location>
        <begin position="150"/>
        <end position="176"/>
    </location>
</feature>
<keyword evidence="1" id="KW-0862">Zinc</keyword>
<evidence type="ECO:0000259" key="3">
    <source>
        <dbReference type="PROSITE" id="PS50966"/>
    </source>
</evidence>
<gene>
    <name evidence="4" type="ORF">ACH47X_08500</name>
</gene>
<feature type="domain" description="SWIM-type" evidence="3">
    <location>
        <begin position="55"/>
        <end position="88"/>
    </location>
</feature>
<accession>A0ABW7XHY6</accession>
<feature type="compositionally biased region" description="Gly residues" evidence="2">
    <location>
        <begin position="138"/>
        <end position="149"/>
    </location>
</feature>
<dbReference type="PROSITE" id="PS50966">
    <property type="entry name" value="ZF_SWIM"/>
    <property type="match status" value="1"/>
</dbReference>
<reference evidence="4 5" key="1">
    <citation type="submission" date="2024-10" db="EMBL/GenBank/DDBJ databases">
        <title>The Natural Products Discovery Center: Release of the First 8490 Sequenced Strains for Exploring Actinobacteria Biosynthetic Diversity.</title>
        <authorList>
            <person name="Kalkreuter E."/>
            <person name="Kautsar S.A."/>
            <person name="Yang D."/>
            <person name="Bader C.D."/>
            <person name="Teijaro C.N."/>
            <person name="Fluegel L."/>
            <person name="Davis C.M."/>
            <person name="Simpson J.R."/>
            <person name="Lauterbach L."/>
            <person name="Steele A.D."/>
            <person name="Gui C."/>
            <person name="Meng S."/>
            <person name="Li G."/>
            <person name="Viehrig K."/>
            <person name="Ye F."/>
            <person name="Su P."/>
            <person name="Kiefer A.F."/>
            <person name="Nichols A."/>
            <person name="Cepeda A.J."/>
            <person name="Yan W."/>
            <person name="Fan B."/>
            <person name="Jiang Y."/>
            <person name="Adhikari A."/>
            <person name="Zheng C.-J."/>
            <person name="Schuster L."/>
            <person name="Cowan T.M."/>
            <person name="Smanski M.J."/>
            <person name="Chevrette M.G."/>
            <person name="De Carvalho L.P.S."/>
            <person name="Shen B."/>
        </authorList>
    </citation>
    <scope>NUCLEOTIDE SEQUENCE [LARGE SCALE GENOMIC DNA]</scope>
    <source>
        <strain evidence="4 5">NPDC019481</strain>
    </source>
</reference>
<dbReference type="Proteomes" id="UP001611580">
    <property type="component" value="Unassembled WGS sequence"/>
</dbReference>
<name>A0ABW7XHY6_9MICO</name>
<feature type="region of interest" description="Disordered" evidence="2">
    <location>
        <begin position="97"/>
        <end position="185"/>
    </location>
</feature>
<keyword evidence="1" id="KW-0863">Zinc-finger</keyword>
<comment type="caution">
    <text evidence="4">The sequence shown here is derived from an EMBL/GenBank/DDBJ whole genome shotgun (WGS) entry which is preliminary data.</text>
</comment>
<evidence type="ECO:0000256" key="1">
    <source>
        <dbReference type="PROSITE-ProRule" id="PRU00325"/>
    </source>
</evidence>
<evidence type="ECO:0000313" key="5">
    <source>
        <dbReference type="Proteomes" id="UP001611580"/>
    </source>
</evidence>
<organism evidence="4 5">
    <name type="scientific">Promicromonospora kroppenstedtii</name>
    <dbReference type="NCBI Taxonomy" id="440482"/>
    <lineage>
        <taxon>Bacteria</taxon>
        <taxon>Bacillati</taxon>
        <taxon>Actinomycetota</taxon>
        <taxon>Actinomycetes</taxon>
        <taxon>Micrococcales</taxon>
        <taxon>Promicromonosporaceae</taxon>
        <taxon>Promicromonospora</taxon>
    </lineage>
</organism>
<dbReference type="EMBL" id="JBIRYI010000004">
    <property type="protein sequence ID" value="MFI2486936.1"/>
    <property type="molecule type" value="Genomic_DNA"/>
</dbReference>
<proteinExistence type="predicted"/>